<dbReference type="InterPro" id="IPR012296">
    <property type="entry name" value="Nuclease_put_TT1808"/>
</dbReference>
<dbReference type="Gene3D" id="3.90.1570.10">
    <property type="entry name" value="tt1808, chain A"/>
    <property type="match status" value="1"/>
</dbReference>
<keyword evidence="3" id="KW-1185">Reference proteome</keyword>
<dbReference type="AlphaFoldDB" id="A0A1R4HHH2"/>
<gene>
    <name evidence="2" type="ORF">CRENPOLYSF2_680002</name>
</gene>
<dbReference type="Proteomes" id="UP000195442">
    <property type="component" value="Unassembled WGS sequence"/>
</dbReference>
<dbReference type="RefSeq" id="WP_087148330.1">
    <property type="nucleotide sequence ID" value="NZ_FUKJ01000433.1"/>
</dbReference>
<dbReference type="PANTHER" id="PTHR36558:SF1">
    <property type="entry name" value="RESTRICTION ENDONUCLEASE DOMAIN-CONTAINING PROTEIN-RELATED"/>
    <property type="match status" value="1"/>
</dbReference>
<dbReference type="PANTHER" id="PTHR36558">
    <property type="entry name" value="GLR1098 PROTEIN"/>
    <property type="match status" value="1"/>
</dbReference>
<dbReference type="Pfam" id="PF05685">
    <property type="entry name" value="Uma2"/>
    <property type="match status" value="1"/>
</dbReference>
<dbReference type="OrthoDB" id="26750at2"/>
<dbReference type="SUPFAM" id="SSF52980">
    <property type="entry name" value="Restriction endonuclease-like"/>
    <property type="match status" value="1"/>
</dbReference>
<accession>A0A1R4HHH2</accession>
<sequence>MALQPYAESIGISMTEAEYLASEPDSEVRHEYIVGRAYAMAGATTNHNRITANVLGELRNHLKGTPCEAFASDTRAKVTKDYYYPDVVVVCNHMEEKGITSTPMIIVEVLSQSTRKRDLTTKLLQYINLPSLQEYVLIEQDIVRIQVLRKRTDWKPEEYSLGDSITFESINLTLPSEEIYDRVDNKEINEFRQTKFV</sequence>
<proteinExistence type="predicted"/>
<reference evidence="3" key="1">
    <citation type="submission" date="2017-02" db="EMBL/GenBank/DDBJ databases">
        <authorList>
            <person name="Daims H."/>
        </authorList>
    </citation>
    <scope>NUCLEOTIDE SEQUENCE [LARGE SCALE GENOMIC DNA]</scope>
</reference>
<name>A0A1R4HHH2_9GAMM</name>
<dbReference type="EMBL" id="FUKJ01000433">
    <property type="protein sequence ID" value="SJM95674.1"/>
    <property type="molecule type" value="Genomic_DNA"/>
</dbReference>
<evidence type="ECO:0000313" key="2">
    <source>
        <dbReference type="EMBL" id="SJM95674.1"/>
    </source>
</evidence>
<feature type="domain" description="Putative restriction endonuclease" evidence="1">
    <location>
        <begin position="18"/>
        <end position="167"/>
    </location>
</feature>
<dbReference type="InterPro" id="IPR008538">
    <property type="entry name" value="Uma2"/>
</dbReference>
<dbReference type="CDD" id="cd06260">
    <property type="entry name" value="DUF820-like"/>
    <property type="match status" value="1"/>
</dbReference>
<protein>
    <recommendedName>
        <fullName evidence="1">Putative restriction endonuclease domain-containing protein</fullName>
    </recommendedName>
</protein>
<evidence type="ECO:0000313" key="3">
    <source>
        <dbReference type="Proteomes" id="UP000195442"/>
    </source>
</evidence>
<organism evidence="2 3">
    <name type="scientific">Crenothrix polyspora</name>
    <dbReference type="NCBI Taxonomy" id="360316"/>
    <lineage>
        <taxon>Bacteria</taxon>
        <taxon>Pseudomonadati</taxon>
        <taxon>Pseudomonadota</taxon>
        <taxon>Gammaproteobacteria</taxon>
        <taxon>Methylococcales</taxon>
        <taxon>Crenotrichaceae</taxon>
        <taxon>Crenothrix</taxon>
    </lineage>
</organism>
<evidence type="ECO:0000259" key="1">
    <source>
        <dbReference type="Pfam" id="PF05685"/>
    </source>
</evidence>
<dbReference type="InterPro" id="IPR011335">
    <property type="entry name" value="Restrct_endonuc-II-like"/>
</dbReference>